<evidence type="ECO:0000259" key="2">
    <source>
        <dbReference type="Pfam" id="PF13452"/>
    </source>
</evidence>
<dbReference type="Pfam" id="PF13452">
    <property type="entry name" value="FAS1_DH_region"/>
    <property type="match status" value="1"/>
</dbReference>
<evidence type="ECO:0000313" key="3">
    <source>
        <dbReference type="EMBL" id="MFI1462149.1"/>
    </source>
</evidence>
<gene>
    <name evidence="3" type="ORF">ACH4WX_15660</name>
</gene>
<reference evidence="3 4" key="1">
    <citation type="submission" date="2024-10" db="EMBL/GenBank/DDBJ databases">
        <title>The Natural Products Discovery Center: Release of the First 8490 Sequenced Strains for Exploring Actinobacteria Biosynthetic Diversity.</title>
        <authorList>
            <person name="Kalkreuter E."/>
            <person name="Kautsar S.A."/>
            <person name="Yang D."/>
            <person name="Bader C.D."/>
            <person name="Teijaro C.N."/>
            <person name="Fluegel L."/>
            <person name="Davis C.M."/>
            <person name="Simpson J.R."/>
            <person name="Lauterbach L."/>
            <person name="Steele A.D."/>
            <person name="Gui C."/>
            <person name="Meng S."/>
            <person name="Li G."/>
            <person name="Viehrig K."/>
            <person name="Ye F."/>
            <person name="Su P."/>
            <person name="Kiefer A.F."/>
            <person name="Nichols A."/>
            <person name="Cepeda A.J."/>
            <person name="Yan W."/>
            <person name="Fan B."/>
            <person name="Jiang Y."/>
            <person name="Adhikari A."/>
            <person name="Zheng C.-J."/>
            <person name="Schuster L."/>
            <person name="Cowan T.M."/>
            <person name="Smanski M.J."/>
            <person name="Chevrette M.G."/>
            <person name="De Carvalho L.P.S."/>
            <person name="Shen B."/>
        </authorList>
    </citation>
    <scope>NUCLEOTIDE SEQUENCE [LARGE SCALE GENOMIC DNA]</scope>
    <source>
        <strain evidence="3 4">NPDC020568</strain>
    </source>
</reference>
<sequence>MQIVNGVPKSTRITASPGPNRESTAAQLSGRCPIRGTGPYTVTPERIRLFAELTHNDHPIHHHDTVARDYGYPALVAPPTFAALVMVRAQYDAVWVLAPGVRPTALLHTRQTLDIRRLLVAGDIVTTDIRIRAIRTTGEYAGVEAQLVFTDHHGEIVQSSSSSLYVCAPAVPAHPVTRPYPLGGVVDRARARTGNRRTLGSAATSPGLPLPRRIFPVDSADMDTYDALGTPDHYRTVAGPEAHGRPPSGMMRLALTAGYLSSCLGDPAAVARYDAEFTHFGGQRGRAVQPVEIAGRMVSVDGTGAGVVELDGRCLDRRLFIHAHAVLRPPAR</sequence>
<dbReference type="EMBL" id="JBIRUQ010000003">
    <property type="protein sequence ID" value="MFI1462149.1"/>
    <property type="molecule type" value="Genomic_DNA"/>
</dbReference>
<dbReference type="SUPFAM" id="SSF54637">
    <property type="entry name" value="Thioesterase/thiol ester dehydrase-isomerase"/>
    <property type="match status" value="1"/>
</dbReference>
<evidence type="ECO:0000256" key="1">
    <source>
        <dbReference type="SAM" id="MobiDB-lite"/>
    </source>
</evidence>
<dbReference type="Gene3D" id="3.10.129.10">
    <property type="entry name" value="Hotdog Thioesterase"/>
    <property type="match status" value="1"/>
</dbReference>
<accession>A0ABW7TM91</accession>
<dbReference type="RefSeq" id="WP_033242756.1">
    <property type="nucleotide sequence ID" value="NZ_JBIRUQ010000003.1"/>
</dbReference>
<feature type="domain" description="FAS1-like dehydratase" evidence="2">
    <location>
        <begin position="37"/>
        <end position="157"/>
    </location>
</feature>
<dbReference type="Proteomes" id="UP001611263">
    <property type="component" value="Unassembled WGS sequence"/>
</dbReference>
<dbReference type="CDD" id="cd03441">
    <property type="entry name" value="R_hydratase_like"/>
    <property type="match status" value="1"/>
</dbReference>
<dbReference type="InterPro" id="IPR039569">
    <property type="entry name" value="FAS1-like_DH_region"/>
</dbReference>
<dbReference type="InterPro" id="IPR029069">
    <property type="entry name" value="HotDog_dom_sf"/>
</dbReference>
<proteinExistence type="predicted"/>
<protein>
    <submittedName>
        <fullName evidence="3">MaoC family dehydratase N-terminal domain-containing protein</fullName>
    </submittedName>
</protein>
<organism evidence="3 4">
    <name type="scientific">Nocardia carnea</name>
    <dbReference type="NCBI Taxonomy" id="37328"/>
    <lineage>
        <taxon>Bacteria</taxon>
        <taxon>Bacillati</taxon>
        <taxon>Actinomycetota</taxon>
        <taxon>Actinomycetes</taxon>
        <taxon>Mycobacteriales</taxon>
        <taxon>Nocardiaceae</taxon>
        <taxon>Nocardia</taxon>
    </lineage>
</organism>
<dbReference type="GeneID" id="93508966"/>
<comment type="caution">
    <text evidence="3">The sequence shown here is derived from an EMBL/GenBank/DDBJ whole genome shotgun (WGS) entry which is preliminary data.</text>
</comment>
<feature type="region of interest" description="Disordered" evidence="1">
    <location>
        <begin position="1"/>
        <end position="26"/>
    </location>
</feature>
<name>A0ABW7TM91_9NOCA</name>
<keyword evidence="4" id="KW-1185">Reference proteome</keyword>
<evidence type="ECO:0000313" key="4">
    <source>
        <dbReference type="Proteomes" id="UP001611263"/>
    </source>
</evidence>